<dbReference type="Proteomes" id="UP000789375">
    <property type="component" value="Unassembled WGS sequence"/>
</dbReference>
<organism evidence="1 2">
    <name type="scientific">Funneliformis mosseae</name>
    <name type="common">Endomycorrhizal fungus</name>
    <name type="synonym">Glomus mosseae</name>
    <dbReference type="NCBI Taxonomy" id="27381"/>
    <lineage>
        <taxon>Eukaryota</taxon>
        <taxon>Fungi</taxon>
        <taxon>Fungi incertae sedis</taxon>
        <taxon>Mucoromycota</taxon>
        <taxon>Glomeromycotina</taxon>
        <taxon>Glomeromycetes</taxon>
        <taxon>Glomerales</taxon>
        <taxon>Glomeraceae</taxon>
        <taxon>Funneliformis</taxon>
    </lineage>
</organism>
<sequence length="118" mass="13692">MNIIEFVNNNINNTTCEFKQEIAKLLEAFITDGNLVYPISDPKTMYGNLLYKDRPNPRVKTTNMRNILRYFVSRTRTTNNGNAVSKATDMLMGAATTQQKFYYKNLSDEVNKIIKNRR</sequence>
<dbReference type="EMBL" id="CAJVPP010000002">
    <property type="protein sequence ID" value="CAG8434038.1"/>
    <property type="molecule type" value="Genomic_DNA"/>
</dbReference>
<reference evidence="1" key="1">
    <citation type="submission" date="2021-06" db="EMBL/GenBank/DDBJ databases">
        <authorList>
            <person name="Kallberg Y."/>
            <person name="Tangrot J."/>
            <person name="Rosling A."/>
        </authorList>
    </citation>
    <scope>NUCLEOTIDE SEQUENCE</scope>
    <source>
        <strain evidence="1">87-6 pot B 2015</strain>
    </source>
</reference>
<accession>A0A9N8YK99</accession>
<name>A0A9N8YK99_FUNMO</name>
<protein>
    <submittedName>
        <fullName evidence="1">9721_t:CDS:1</fullName>
    </submittedName>
</protein>
<evidence type="ECO:0000313" key="1">
    <source>
        <dbReference type="EMBL" id="CAG8434038.1"/>
    </source>
</evidence>
<dbReference type="AlphaFoldDB" id="A0A9N8YK99"/>
<proteinExistence type="predicted"/>
<comment type="caution">
    <text evidence="1">The sequence shown here is derived from an EMBL/GenBank/DDBJ whole genome shotgun (WGS) entry which is preliminary data.</text>
</comment>
<evidence type="ECO:0000313" key="2">
    <source>
        <dbReference type="Proteomes" id="UP000789375"/>
    </source>
</evidence>
<keyword evidence="2" id="KW-1185">Reference proteome</keyword>
<gene>
    <name evidence="1" type="ORF">FMOSSE_LOCUS23</name>
</gene>